<name>A0A7K1XXF8_9SPHI</name>
<dbReference type="AlphaFoldDB" id="A0A7K1XXF8"/>
<sequence length="96" mass="10557">MKNSLILFRLLLTAIFPVKGIARPAKPGTWVTTTLGAKGVRNCTFSGTLPRQSFARLVNSTHFFFTGNYASNTMKSFLDTENFAEIAETGNNIAPR</sequence>
<comment type="caution">
    <text evidence="1">The sequence shown here is derived from an EMBL/GenBank/DDBJ whole genome shotgun (WGS) entry which is preliminary data.</text>
</comment>
<dbReference type="RefSeq" id="WP_160906658.1">
    <property type="nucleotide sequence ID" value="NZ_WVHS01000002.1"/>
</dbReference>
<evidence type="ECO:0000313" key="1">
    <source>
        <dbReference type="EMBL" id="MXV15680.1"/>
    </source>
</evidence>
<evidence type="ECO:0000313" key="2">
    <source>
        <dbReference type="Proteomes" id="UP000451233"/>
    </source>
</evidence>
<reference evidence="1 2" key="1">
    <citation type="submission" date="2019-11" db="EMBL/GenBank/DDBJ databases">
        <title>Pedobacter sp. HMF7056 Genome sequencing and assembly.</title>
        <authorList>
            <person name="Kang H."/>
            <person name="Kim H."/>
            <person name="Joh K."/>
        </authorList>
    </citation>
    <scope>NUCLEOTIDE SEQUENCE [LARGE SCALE GENOMIC DNA]</scope>
    <source>
        <strain evidence="1 2">HMF7056</strain>
    </source>
</reference>
<gene>
    <name evidence="1" type="ORF">GS398_10220</name>
</gene>
<protein>
    <submittedName>
        <fullName evidence="1">Uncharacterized protein</fullName>
    </submittedName>
</protein>
<proteinExistence type="predicted"/>
<organism evidence="1 2">
    <name type="scientific">Hufsiella ginkgonis</name>
    <dbReference type="NCBI Taxonomy" id="2695274"/>
    <lineage>
        <taxon>Bacteria</taxon>
        <taxon>Pseudomonadati</taxon>
        <taxon>Bacteroidota</taxon>
        <taxon>Sphingobacteriia</taxon>
        <taxon>Sphingobacteriales</taxon>
        <taxon>Sphingobacteriaceae</taxon>
        <taxon>Hufsiella</taxon>
    </lineage>
</organism>
<dbReference type="EMBL" id="WVHS01000002">
    <property type="protein sequence ID" value="MXV15680.1"/>
    <property type="molecule type" value="Genomic_DNA"/>
</dbReference>
<keyword evidence="2" id="KW-1185">Reference proteome</keyword>
<accession>A0A7K1XXF8</accession>
<dbReference type="Proteomes" id="UP000451233">
    <property type="component" value="Unassembled WGS sequence"/>
</dbReference>